<dbReference type="GO" id="GO:0047355">
    <property type="term" value="F:CDP-glycerol glycerophosphotransferase activity"/>
    <property type="evidence" value="ECO:0007669"/>
    <property type="project" value="InterPro"/>
</dbReference>
<dbReference type="EMBL" id="AZDJ01000026">
    <property type="protein sequence ID" value="KRK71683.1"/>
    <property type="molecule type" value="Genomic_DNA"/>
</dbReference>
<dbReference type="Gene3D" id="3.40.50.12580">
    <property type="match status" value="1"/>
</dbReference>
<dbReference type="Proteomes" id="UP000051804">
    <property type="component" value="Unassembled WGS sequence"/>
</dbReference>
<dbReference type="InterPro" id="IPR043148">
    <property type="entry name" value="TagF_C"/>
</dbReference>
<keyword evidence="4" id="KW-0808">Transferase</keyword>
<dbReference type="PATRIC" id="fig|1291734.4.peg.1976"/>
<dbReference type="SUPFAM" id="SSF82057">
    <property type="entry name" value="Prokaryotic SH3-related domain"/>
    <property type="match status" value="1"/>
</dbReference>
<dbReference type="InterPro" id="IPR007554">
    <property type="entry name" value="Glycerophosphate_synth"/>
</dbReference>
<dbReference type="InterPro" id="IPR025987">
    <property type="entry name" value="GW_dom"/>
</dbReference>
<evidence type="ECO:0000256" key="5">
    <source>
        <dbReference type="ARBA" id="ARBA00022944"/>
    </source>
</evidence>
<comment type="similarity">
    <text evidence="2">Belongs to the CDP-glycerol glycerophosphotransferase family.</text>
</comment>
<gene>
    <name evidence="9" type="ORF">FD02_GL001923</name>
</gene>
<proteinExistence type="inferred from homology"/>
<keyword evidence="3" id="KW-1003">Cell membrane</keyword>
<dbReference type="Gene3D" id="3.40.50.11820">
    <property type="match status" value="1"/>
</dbReference>
<dbReference type="Pfam" id="PF00534">
    <property type="entry name" value="Glycos_transf_1"/>
    <property type="match status" value="1"/>
</dbReference>
<dbReference type="GO" id="GO:0019350">
    <property type="term" value="P:teichoic acid biosynthetic process"/>
    <property type="evidence" value="ECO:0007669"/>
    <property type="project" value="UniProtKB-KW"/>
</dbReference>
<dbReference type="GO" id="GO:0016757">
    <property type="term" value="F:glycosyltransferase activity"/>
    <property type="evidence" value="ECO:0007669"/>
    <property type="project" value="InterPro"/>
</dbReference>
<dbReference type="InterPro" id="IPR001296">
    <property type="entry name" value="Glyco_trans_1"/>
</dbReference>
<evidence type="ECO:0000256" key="6">
    <source>
        <dbReference type="ARBA" id="ARBA00023136"/>
    </source>
</evidence>
<name>A0A0R1JR44_9LACO</name>
<evidence type="ECO:0000313" key="9">
    <source>
        <dbReference type="EMBL" id="KRK71683.1"/>
    </source>
</evidence>
<dbReference type="InterPro" id="IPR051612">
    <property type="entry name" value="Teichoic_Acid_Biosynth"/>
</dbReference>
<dbReference type="PANTHER" id="PTHR37316:SF3">
    <property type="entry name" value="TEICHOIC ACID GLYCEROL-PHOSPHATE TRANSFERASE"/>
    <property type="match status" value="1"/>
</dbReference>
<reference evidence="9 10" key="1">
    <citation type="journal article" date="2015" name="Genome Announc.">
        <title>Expanding the biotechnology potential of lactobacilli through comparative genomics of 213 strains and associated genera.</title>
        <authorList>
            <person name="Sun Z."/>
            <person name="Harris H.M."/>
            <person name="McCann A."/>
            <person name="Guo C."/>
            <person name="Argimon S."/>
            <person name="Zhang W."/>
            <person name="Yang X."/>
            <person name="Jeffery I.B."/>
            <person name="Cooney J.C."/>
            <person name="Kagawa T.F."/>
            <person name="Liu W."/>
            <person name="Song Y."/>
            <person name="Salvetti E."/>
            <person name="Wrobel A."/>
            <person name="Rasinkangas P."/>
            <person name="Parkhill J."/>
            <person name="Rea M.C."/>
            <person name="O'Sullivan O."/>
            <person name="Ritari J."/>
            <person name="Douillard F.P."/>
            <person name="Paul Ross R."/>
            <person name="Yang R."/>
            <person name="Briner A.E."/>
            <person name="Felis G.E."/>
            <person name="de Vos W.M."/>
            <person name="Barrangou R."/>
            <person name="Klaenhammer T.R."/>
            <person name="Caufield P.W."/>
            <person name="Cui Y."/>
            <person name="Zhang H."/>
            <person name="O'Toole P.W."/>
        </authorList>
    </citation>
    <scope>NUCLEOTIDE SEQUENCE [LARGE SCALE GENOMIC DNA]</scope>
    <source>
        <strain evidence="9 10">JCM 17158</strain>
    </source>
</reference>
<dbReference type="RefSeq" id="WP_162255580.1">
    <property type="nucleotide sequence ID" value="NZ_AZDJ01000026.1"/>
</dbReference>
<evidence type="ECO:0000256" key="4">
    <source>
        <dbReference type="ARBA" id="ARBA00022679"/>
    </source>
</evidence>
<keyword evidence="6" id="KW-0472">Membrane</keyword>
<dbReference type="Pfam" id="PF13457">
    <property type="entry name" value="GW"/>
    <property type="match status" value="1"/>
</dbReference>
<keyword evidence="10" id="KW-1185">Reference proteome</keyword>
<comment type="subcellular location">
    <subcellularLocation>
        <location evidence="1">Cell membrane</location>
        <topology evidence="1">Peripheral membrane protein</topology>
    </subcellularLocation>
</comment>
<dbReference type="SUPFAM" id="SSF53756">
    <property type="entry name" value="UDP-Glycosyltransferase/glycogen phosphorylase"/>
    <property type="match status" value="3"/>
</dbReference>
<evidence type="ECO:0000259" key="7">
    <source>
        <dbReference type="Pfam" id="PF00534"/>
    </source>
</evidence>
<dbReference type="GO" id="GO:0005886">
    <property type="term" value="C:plasma membrane"/>
    <property type="evidence" value="ECO:0007669"/>
    <property type="project" value="UniProtKB-SubCell"/>
</dbReference>
<comment type="caution">
    <text evidence="9">The sequence shown here is derived from an EMBL/GenBank/DDBJ whole genome shotgun (WGS) entry which is preliminary data.</text>
</comment>
<evidence type="ECO:0000313" key="10">
    <source>
        <dbReference type="Proteomes" id="UP000051804"/>
    </source>
</evidence>
<feature type="domain" description="Glycosyl transferase family 1" evidence="7">
    <location>
        <begin position="923"/>
        <end position="1079"/>
    </location>
</feature>
<organism evidence="9 10">
    <name type="scientific">Lacticaseibacillus nasuensis JCM 17158</name>
    <dbReference type="NCBI Taxonomy" id="1291734"/>
    <lineage>
        <taxon>Bacteria</taxon>
        <taxon>Bacillati</taxon>
        <taxon>Bacillota</taxon>
        <taxon>Bacilli</taxon>
        <taxon>Lactobacillales</taxon>
        <taxon>Lactobacillaceae</taxon>
        <taxon>Lacticaseibacillus</taxon>
    </lineage>
</organism>
<accession>A0A0R1JR44</accession>
<feature type="domain" description="GW" evidence="8">
    <location>
        <begin position="822"/>
        <end position="889"/>
    </location>
</feature>
<protein>
    <submittedName>
        <fullName evidence="9">Teichoic acid biosynthesis protein</fullName>
    </submittedName>
</protein>
<dbReference type="InterPro" id="IPR043149">
    <property type="entry name" value="TagF_N"/>
</dbReference>
<dbReference type="Gene3D" id="3.40.50.2000">
    <property type="entry name" value="Glycogen Phosphorylase B"/>
    <property type="match status" value="1"/>
</dbReference>
<sequence>MKKHLARTYATKYEQAAIDPDLVVYETRDGQNIVDSPLAIFEYLTQTPEYAHFKHIWVVDGAENQTEIKQSIPAALRDRATFVQRDTDAYVEALLTAKYVINNSTYQYFVSKRPGQIFIDTWHGTPLKHMGFDGNFPADDAKNVLRSLLMTDYLFSPNRHTTDIFRRGYKLDGIFPGTIVEGGYPRIDQTLNTPREDVINELIAQGLNVDPKKQTILYTPTWRGQNVHQATDDIEQIVHETQELVARFGDTYNVLVKVHPYAFDSIRHDARVQKQLVSNYADPNVLLAAVDVLVTDYSSIFFDFLVTDKPIIFYAWDKDLYDVQRGMYFDQAELPGPTAETMNELCDLIAALPASCAPYRPQYEAMKAKIVPYDDGQVTKRYVDYIFGQHEATGLTLIKPNSDKIKLLIYPGAMKKNGITTSFLNLTANIDYSRYDVTMITSTPRSYQARATISRLDSHVRSMFRFGYPLFSARDELLNHQLMVHGIPKNKRSKFPLKMYQREMDRLTGGLTFDVAIDFSGYSYFWSRHIIGARAKHHYVFMHNDMDANAHRVVDGKMPMLQSLRNEFSTYYLYDRIFSVSPMTRDVNLSKLTDYVTPEQMHDVVNTINIEHLLQPTNREADATQSLSIERAKLMVSKEITVPVATNLENLRTNLTTSLSLNPNQLITQYATYQWGGRQYAKVAVDSDYRGWIPTDKLMDAPIRVLEERRTFGIGTMKTRPVVPVWARPEQQPLLNKMRATSDYLARHYVRIDRCLMTNQGEFYQVRLAHNDSGVVASDVVVRIHFMAWWSPLRIYFSFREWLLQRAQPVRLPKQIMPINEYYVVASKLTDDMIWTQPPQTTGAQPLNQLSNFAGTVFLGKCDVVVGDVHFVELTLNGEVVGYTNQNNLVAAPAPANESPESTTAVAVPEVDLTGRPLPEFDPDAYNVVNMGRLSVEKNQANLITAFEQFHREHPHSRLYILGDGMLADELIAQVKGLADPDMVYLLGHVDGPYAFMRKCQLFVLPSTFEGQPMVLLEAMTLKMTILASNIPANIQVVGADERYGQLTKGTDVAAIAAGLSRVFETGEPASDFDPYAYNQAAIENFYTEIAGSEDRS</sequence>
<evidence type="ECO:0000259" key="8">
    <source>
        <dbReference type="Pfam" id="PF13457"/>
    </source>
</evidence>
<dbReference type="STRING" id="1291734.FD02_GL001923"/>
<dbReference type="Pfam" id="PF04464">
    <property type="entry name" value="Glyphos_transf"/>
    <property type="match status" value="1"/>
</dbReference>
<keyword evidence="5" id="KW-0777">Teichoic acid biosynthesis</keyword>
<evidence type="ECO:0000256" key="1">
    <source>
        <dbReference type="ARBA" id="ARBA00004202"/>
    </source>
</evidence>
<evidence type="ECO:0000256" key="2">
    <source>
        <dbReference type="ARBA" id="ARBA00010488"/>
    </source>
</evidence>
<evidence type="ECO:0000256" key="3">
    <source>
        <dbReference type="ARBA" id="ARBA00022475"/>
    </source>
</evidence>
<dbReference type="AlphaFoldDB" id="A0A0R1JR44"/>
<dbReference type="PANTHER" id="PTHR37316">
    <property type="entry name" value="TEICHOIC ACID GLYCEROL-PHOSPHATE PRIMASE"/>
    <property type="match status" value="1"/>
</dbReference>